<dbReference type="RefSeq" id="WP_005947654.1">
    <property type="nucleotide sequence ID" value="NZ_CP028103.1"/>
</dbReference>
<evidence type="ECO:0000313" key="2">
    <source>
        <dbReference type="Proteomes" id="UP000241238"/>
    </source>
</evidence>
<evidence type="ECO:0000313" key="1">
    <source>
        <dbReference type="EMBL" id="AVQ31492.1"/>
    </source>
</evidence>
<proteinExistence type="predicted"/>
<dbReference type="Proteomes" id="UP000241238">
    <property type="component" value="Chromosome"/>
</dbReference>
<protein>
    <submittedName>
        <fullName evidence="1">Uncharacterized protein</fullName>
    </submittedName>
</protein>
<accession>A0ABN5JH92</accession>
<dbReference type="GeneID" id="77468279"/>
<name>A0ABN5JH92_FUSVA</name>
<sequence>MSKFINRNNISNYIFSEIEYKEKTYIIPFDRCGIPMEYEELKENINNLTEALEHISKDDYITFYDKCLESVNKEYIYESTYSDLERIAERNEEKKQAINKFDSNISKPILSENKIETILKNMISFPSNFVDTKEVKYPLIINFYKDDILIKTGKCFKDLMITINNTKNKYDFDTYSYSHVPEEYIDQINEYIILFKNPTFSTVRSLKKYIVYSPIRSIQKRINFDGNGNYLIRKDRIIKILNQNNIPYFERDDRIFTNARLALVKIGDYLSGIKKTGPSPVK</sequence>
<dbReference type="EMBL" id="CP028103">
    <property type="protein sequence ID" value="AVQ31492.1"/>
    <property type="molecule type" value="Genomic_DNA"/>
</dbReference>
<gene>
    <name evidence="1" type="ORF">C4N18_09760</name>
</gene>
<organism evidence="1 2">
    <name type="scientific">Fusobacterium varium ATCC 27725</name>
    <dbReference type="NCBI Taxonomy" id="469618"/>
    <lineage>
        <taxon>Bacteria</taxon>
        <taxon>Fusobacteriati</taxon>
        <taxon>Fusobacteriota</taxon>
        <taxon>Fusobacteriia</taxon>
        <taxon>Fusobacteriales</taxon>
        <taxon>Fusobacteriaceae</taxon>
        <taxon>Fusobacterium</taxon>
    </lineage>
</organism>
<keyword evidence="2" id="KW-1185">Reference proteome</keyword>
<reference evidence="2" key="1">
    <citation type="journal article" date="2018" name="MSphere">
        <title>Fusobacterium Genomics Using MinION and Illumina Sequencing Enables Genome Completion and Correction.</title>
        <authorList>
            <person name="Todd S.M."/>
            <person name="Settlage R.E."/>
            <person name="Lahmers K.K."/>
            <person name="Slade D.J."/>
        </authorList>
    </citation>
    <scope>NUCLEOTIDE SEQUENCE [LARGE SCALE GENOMIC DNA]</scope>
    <source>
        <strain evidence="2">ATCC 27725</strain>
    </source>
</reference>